<keyword evidence="6" id="KW-0067">ATP-binding</keyword>
<evidence type="ECO:0000259" key="10">
    <source>
        <dbReference type="Pfam" id="PF23598"/>
    </source>
</evidence>
<dbReference type="FunFam" id="1.10.8.430:FF:000003">
    <property type="entry name" value="Probable disease resistance protein At5g66910"/>
    <property type="match status" value="1"/>
</dbReference>
<feature type="domain" description="Disease resistance protein winged helix" evidence="9">
    <location>
        <begin position="442"/>
        <end position="515"/>
    </location>
</feature>
<sequence length="962" mass="111006">MAEFVVSFVVERLHNLVVEEAKFLHGSNGEVDQIQTELKRMQCFLKDADAKRDENERVSNWVAEIREVAYETEDVIETFVLRVASRTRVGAIQSILQQSACIVNRSIARHRVGSEIKAIRTKISELTRSLQTYGIRAIVEGESSSSSASQRQFQFRRSYSHVVEEDFIGLEADVEKLVGILVNGDEDKDNSYQVVSICGMGGLGKTTIAQKVYNHMKIKHHFDGFAWVCISQQWQTRHVLQRILIKLIPHEREKIEKMGEEELVGLLYQVQMNKKCLVVLDDIWSMDAWDCLKHAFSINGKMGTKLLLTTRNQEVALHVDPNGFLHEPRFLNEDESWELLQKKAFAKTSSKDTRDDKRLEELGRKMVVHCGGLPLAVTVLGGILVTKHTLREWEMVHRNIYSYIRRGKCVGQQHGGVSQVLALSYSDLPYHLKPCFLYIGGFPEDFELEAEKLYQLWMAEGMVSSDDRAEGETMMDVAERYLGELAQRYMVQVQVDELTGRFEYCRLHDLMRDLCLLKGKEENFLKVIDFRHGSELSDSFSCSSIGRIRRLTIYLDKDQDKYVSPEHKTACHLRSVLFFVPNRYISVPMPRMMKSHLNYFKLLRVLDLSGLHFSTKLAKSIGKLIHLRYLGLKNTGFRKLPSSISKLGCLQTLDFRLHEQLSVFATIPNVIWKLKNLRHLYLHDLIRNTQKKLRLDGLNMLEILETFDTHLFDVKDLFKLTNLWKLKASVKLTLEDLVGIVNYLSITANRLRYSSFYIDYNKFCSEEELTLLKQLVECHRLNTLHIRGILAKLPEHHHFSPSLTTLEFSESELKEDPMVTLEKLPNLKSLTLGPCAFVGVEMVFSATGFPQLKSLGLRELPNFEEWRVDEGAMPNLFSLEIKGCEKLKEVPDGLRFLSALQELKITNMGEEFQRRLQIEDGEEGEDFHKVRHVPSITFCPLYCRPIPFSALPENFRRFFSTY</sequence>
<organism evidence="11">
    <name type="scientific">Davidia involucrata</name>
    <name type="common">Dove tree</name>
    <dbReference type="NCBI Taxonomy" id="16924"/>
    <lineage>
        <taxon>Eukaryota</taxon>
        <taxon>Viridiplantae</taxon>
        <taxon>Streptophyta</taxon>
        <taxon>Embryophyta</taxon>
        <taxon>Tracheophyta</taxon>
        <taxon>Spermatophyta</taxon>
        <taxon>Magnoliopsida</taxon>
        <taxon>eudicotyledons</taxon>
        <taxon>Gunneridae</taxon>
        <taxon>Pentapetalae</taxon>
        <taxon>asterids</taxon>
        <taxon>Cornales</taxon>
        <taxon>Nyssaceae</taxon>
        <taxon>Davidia</taxon>
    </lineage>
</organism>
<evidence type="ECO:0000256" key="1">
    <source>
        <dbReference type="ARBA" id="ARBA00008894"/>
    </source>
</evidence>
<dbReference type="SUPFAM" id="SSF52058">
    <property type="entry name" value="L domain-like"/>
    <property type="match status" value="1"/>
</dbReference>
<keyword evidence="3" id="KW-0677">Repeat</keyword>
<dbReference type="Pfam" id="PF18052">
    <property type="entry name" value="Rx_N"/>
    <property type="match status" value="1"/>
</dbReference>
<dbReference type="Gene3D" id="1.10.8.430">
    <property type="entry name" value="Helical domain of apoptotic protease-activating factors"/>
    <property type="match status" value="1"/>
</dbReference>
<dbReference type="Gene3D" id="3.80.10.10">
    <property type="entry name" value="Ribonuclease Inhibitor"/>
    <property type="match status" value="1"/>
</dbReference>
<evidence type="ECO:0000259" key="8">
    <source>
        <dbReference type="Pfam" id="PF18052"/>
    </source>
</evidence>
<evidence type="ECO:0008006" key="12">
    <source>
        <dbReference type="Google" id="ProtNLM"/>
    </source>
</evidence>
<name>A0A5B7BQC6_DAVIN</name>
<feature type="domain" description="Disease resistance N-terminal" evidence="8">
    <location>
        <begin position="5"/>
        <end position="87"/>
    </location>
</feature>
<keyword evidence="5" id="KW-0611">Plant defense</keyword>
<proteinExistence type="inferred from homology"/>
<dbReference type="GO" id="GO:0005524">
    <property type="term" value="F:ATP binding"/>
    <property type="evidence" value="ECO:0007669"/>
    <property type="project" value="UniProtKB-KW"/>
</dbReference>
<evidence type="ECO:0000256" key="2">
    <source>
        <dbReference type="ARBA" id="ARBA00022614"/>
    </source>
</evidence>
<evidence type="ECO:0000256" key="6">
    <source>
        <dbReference type="ARBA" id="ARBA00022840"/>
    </source>
</evidence>
<dbReference type="GO" id="GO:0043531">
    <property type="term" value="F:ADP binding"/>
    <property type="evidence" value="ECO:0007669"/>
    <property type="project" value="InterPro"/>
</dbReference>
<evidence type="ECO:0000259" key="9">
    <source>
        <dbReference type="Pfam" id="PF23559"/>
    </source>
</evidence>
<dbReference type="Pfam" id="PF23598">
    <property type="entry name" value="LRR_14"/>
    <property type="match status" value="1"/>
</dbReference>
<dbReference type="Pfam" id="PF00931">
    <property type="entry name" value="NB-ARC"/>
    <property type="match status" value="1"/>
</dbReference>
<evidence type="ECO:0000313" key="11">
    <source>
        <dbReference type="EMBL" id="MPA70061.1"/>
    </source>
</evidence>
<evidence type="ECO:0000256" key="5">
    <source>
        <dbReference type="ARBA" id="ARBA00022821"/>
    </source>
</evidence>
<dbReference type="EMBL" id="GHES01039502">
    <property type="protein sequence ID" value="MPA70061.1"/>
    <property type="molecule type" value="Transcribed_RNA"/>
</dbReference>
<reference evidence="11" key="1">
    <citation type="submission" date="2019-08" db="EMBL/GenBank/DDBJ databases">
        <title>Reference gene set and small RNA set construction with multiple tissues from Davidia involucrata Baill.</title>
        <authorList>
            <person name="Yang H."/>
            <person name="Zhou C."/>
            <person name="Li G."/>
            <person name="Wang J."/>
            <person name="Gao P."/>
            <person name="Wang M."/>
            <person name="Wang R."/>
            <person name="Zhao Y."/>
        </authorList>
    </citation>
    <scope>NUCLEOTIDE SEQUENCE</scope>
    <source>
        <tissue evidence="11">Mixed with DoveR01_LX</tissue>
    </source>
</reference>
<dbReference type="InterPro" id="IPR044974">
    <property type="entry name" value="Disease_R_plants"/>
</dbReference>
<feature type="domain" description="NB-ARC" evidence="7">
    <location>
        <begin position="171"/>
        <end position="349"/>
    </location>
</feature>
<dbReference type="Pfam" id="PF23559">
    <property type="entry name" value="WHD_DRP"/>
    <property type="match status" value="1"/>
</dbReference>
<dbReference type="InterPro" id="IPR036388">
    <property type="entry name" value="WH-like_DNA-bd_sf"/>
</dbReference>
<dbReference type="PANTHER" id="PTHR23155">
    <property type="entry name" value="DISEASE RESISTANCE PROTEIN RP"/>
    <property type="match status" value="1"/>
</dbReference>
<dbReference type="Gene3D" id="3.40.50.300">
    <property type="entry name" value="P-loop containing nucleotide triphosphate hydrolases"/>
    <property type="match status" value="1"/>
</dbReference>
<dbReference type="CDD" id="cd14798">
    <property type="entry name" value="RX-CC_like"/>
    <property type="match status" value="1"/>
</dbReference>
<dbReference type="AlphaFoldDB" id="A0A5B7BQC6"/>
<dbReference type="InterPro" id="IPR038005">
    <property type="entry name" value="RX-like_CC"/>
</dbReference>
<dbReference type="FunFam" id="3.40.50.300:FF:001091">
    <property type="entry name" value="Probable disease resistance protein At1g61300"/>
    <property type="match status" value="1"/>
</dbReference>
<dbReference type="SUPFAM" id="SSF52540">
    <property type="entry name" value="P-loop containing nucleoside triphosphate hydrolases"/>
    <property type="match status" value="1"/>
</dbReference>
<dbReference type="Gene3D" id="1.20.5.4130">
    <property type="match status" value="1"/>
</dbReference>
<dbReference type="PRINTS" id="PR00364">
    <property type="entry name" value="DISEASERSIST"/>
</dbReference>
<dbReference type="Gene3D" id="1.10.10.10">
    <property type="entry name" value="Winged helix-like DNA-binding domain superfamily/Winged helix DNA-binding domain"/>
    <property type="match status" value="1"/>
</dbReference>
<comment type="similarity">
    <text evidence="1">Belongs to the disease resistance NB-LRR family.</text>
</comment>
<dbReference type="InterPro" id="IPR027417">
    <property type="entry name" value="P-loop_NTPase"/>
</dbReference>
<dbReference type="InterPro" id="IPR042197">
    <property type="entry name" value="Apaf_helical"/>
</dbReference>
<feature type="domain" description="Disease resistance R13L4/SHOC-2-like LRR" evidence="10">
    <location>
        <begin position="592"/>
        <end position="906"/>
    </location>
</feature>
<keyword evidence="2" id="KW-0433">Leucine-rich repeat</keyword>
<dbReference type="InterPro" id="IPR002182">
    <property type="entry name" value="NB-ARC"/>
</dbReference>
<dbReference type="PANTHER" id="PTHR23155:SF1185">
    <property type="entry name" value="DISEASE RESISTANCE RPP8-LIKE PROTEIN 3-RELATED"/>
    <property type="match status" value="1"/>
</dbReference>
<dbReference type="FunFam" id="1.10.10.10:FF:000322">
    <property type="entry name" value="Probable disease resistance protein At1g63360"/>
    <property type="match status" value="1"/>
</dbReference>
<keyword evidence="4" id="KW-0547">Nucleotide-binding</keyword>
<evidence type="ECO:0000256" key="4">
    <source>
        <dbReference type="ARBA" id="ARBA00022741"/>
    </source>
</evidence>
<dbReference type="InterPro" id="IPR032675">
    <property type="entry name" value="LRR_dom_sf"/>
</dbReference>
<evidence type="ECO:0000259" key="7">
    <source>
        <dbReference type="Pfam" id="PF00931"/>
    </source>
</evidence>
<dbReference type="InterPro" id="IPR058922">
    <property type="entry name" value="WHD_DRP"/>
</dbReference>
<evidence type="ECO:0000256" key="3">
    <source>
        <dbReference type="ARBA" id="ARBA00022737"/>
    </source>
</evidence>
<dbReference type="GO" id="GO:0051607">
    <property type="term" value="P:defense response to virus"/>
    <property type="evidence" value="ECO:0007669"/>
    <property type="project" value="UniProtKB-ARBA"/>
</dbReference>
<dbReference type="GO" id="GO:0098542">
    <property type="term" value="P:defense response to other organism"/>
    <property type="evidence" value="ECO:0007669"/>
    <property type="project" value="TreeGrafter"/>
</dbReference>
<protein>
    <recommendedName>
        <fullName evidence="12">Disease resistance protein</fullName>
    </recommendedName>
</protein>
<dbReference type="InterPro" id="IPR041118">
    <property type="entry name" value="Rx_N"/>
</dbReference>
<accession>A0A5B7BQC6</accession>
<dbReference type="InterPro" id="IPR055414">
    <property type="entry name" value="LRR_R13L4/SHOC2-like"/>
</dbReference>
<gene>
    <name evidence="11" type="ORF">Din_039502</name>
</gene>